<organism evidence="3 4">
    <name type="scientific">Trichomalopsis sarcophagae</name>
    <dbReference type="NCBI Taxonomy" id="543379"/>
    <lineage>
        <taxon>Eukaryota</taxon>
        <taxon>Metazoa</taxon>
        <taxon>Ecdysozoa</taxon>
        <taxon>Arthropoda</taxon>
        <taxon>Hexapoda</taxon>
        <taxon>Insecta</taxon>
        <taxon>Pterygota</taxon>
        <taxon>Neoptera</taxon>
        <taxon>Endopterygota</taxon>
        <taxon>Hymenoptera</taxon>
        <taxon>Apocrita</taxon>
        <taxon>Proctotrupomorpha</taxon>
        <taxon>Chalcidoidea</taxon>
        <taxon>Pteromalidae</taxon>
        <taxon>Pteromalinae</taxon>
        <taxon>Trichomalopsis</taxon>
    </lineage>
</organism>
<dbReference type="STRING" id="543379.A0A232EEL2"/>
<dbReference type="Pfam" id="PF24656">
    <property type="entry name" value="CEPT76_peptidase"/>
    <property type="match status" value="1"/>
</dbReference>
<keyword evidence="4" id="KW-1185">Reference proteome</keyword>
<dbReference type="PROSITE" id="PS50004">
    <property type="entry name" value="C2"/>
    <property type="match status" value="1"/>
</dbReference>
<dbReference type="CDD" id="cd00030">
    <property type="entry name" value="C2"/>
    <property type="match status" value="1"/>
</dbReference>
<feature type="region of interest" description="Disordered" evidence="1">
    <location>
        <begin position="582"/>
        <end position="604"/>
    </location>
</feature>
<name>A0A232EEL2_9HYME</name>
<dbReference type="InterPro" id="IPR012337">
    <property type="entry name" value="RNaseH-like_sf"/>
</dbReference>
<proteinExistence type="predicted"/>
<dbReference type="InterPro" id="IPR035892">
    <property type="entry name" value="C2_domain_sf"/>
</dbReference>
<feature type="domain" description="C2" evidence="2">
    <location>
        <begin position="853"/>
        <end position="973"/>
    </location>
</feature>
<evidence type="ECO:0000256" key="1">
    <source>
        <dbReference type="SAM" id="MobiDB-lite"/>
    </source>
</evidence>
<dbReference type="SMART" id="SM00239">
    <property type="entry name" value="C2"/>
    <property type="match status" value="1"/>
</dbReference>
<dbReference type="Gene3D" id="2.60.40.150">
    <property type="entry name" value="C2 domain"/>
    <property type="match status" value="1"/>
</dbReference>
<evidence type="ECO:0000259" key="2">
    <source>
        <dbReference type="PROSITE" id="PS50004"/>
    </source>
</evidence>
<evidence type="ECO:0000313" key="3">
    <source>
        <dbReference type="EMBL" id="OXU16752.1"/>
    </source>
</evidence>
<dbReference type="PANTHER" id="PTHR20837:SF0">
    <property type="entry name" value="COILED-COIL AND C2 DOMAIN-CONTAINING PROTEIN 2A"/>
    <property type="match status" value="1"/>
</dbReference>
<evidence type="ECO:0000313" key="4">
    <source>
        <dbReference type="Proteomes" id="UP000215335"/>
    </source>
</evidence>
<dbReference type="Proteomes" id="UP000215335">
    <property type="component" value="Unassembled WGS sequence"/>
</dbReference>
<protein>
    <recommendedName>
        <fullName evidence="2">C2 domain-containing protein</fullName>
    </recommendedName>
</protein>
<dbReference type="InterPro" id="IPR052434">
    <property type="entry name" value="Tectonic-like_complex_comp"/>
</dbReference>
<dbReference type="SUPFAM" id="SSF49562">
    <property type="entry name" value="C2 domain (Calcium/lipid-binding domain, CaLB)"/>
    <property type="match status" value="1"/>
</dbReference>
<sequence length="1328" mass="151447">MQKNRTMQIVKVKNYTPSFNEIWKRYADITKNIAFSIAIDLFPISSPEMKDLKDVLKVLEPFYQFPSEKQLLEVIIPQLYDQVKKKMTLTIKEDLSKGVNRIALTIDGWTCRSIADHMTVAVHYWTEDFVPRHYLLQLESLPKKWNTAQDLFHLVQNVLLKYGFSEEKTTIHIVTANGQNIVKAISLNDKWIRIPCFARLLQLTVDDVLRNFNNFNSLVPKCQHLVAALWSKASIESEANKSVHSSSILDDIVPSWNSIFEMFDNLLKLRTTLDAFLKELPSTPEILTESDWETISCYVQVFSLLKQASKLMSEEVYPPLSLYLPTIRGILELMESMNLNNQLSMQLIRSICSRFGHINTNESMIIAMVVDPRFKTRLLSDDEKFTVFDIVKSKMLSINSNTTVISETDKIKNPSVTPLELYFMNIKKQENPTSNTCEKIAEAELTYYLYENVVSMDTAIHEWWKDNSKRFPKLCELAKIYLSIPAVQVSTERAFPNKQGFNIDTRAEILTNQTNVLDLMRISFLHSNLVYILSINMTDKVPDFVRGFSITSREKRAKDKSLTLCYKKAYFQRTIDNSSVITRTGRKTQTQSKKDSYGDDGLYSTSESPLTNKVVKPYPLEHQIAFCKTDNQVSGKILEVAIREVNIFPIPNVSKAPPTITSVILLFKDKVICKTNHPFNRKLHKLFIRNALDSSNLSLQVQAQGGLLSTLPLPLPERCIKNKKIEIDFAIDDNNSFIYSGTVVCTISLNITGSNPKTEATTYLYTPSTNDPNDPRNSFSFVKPKTDSHSKQVRYFLLHDPALCFPVSAADDFHKHSSKVKKILPKPPDIVIAEQMFSLLDISLKNWFQERRPLRPSSGTTHAPKHHAGRKQILTVTVLRGVEVPVREESALVQPIIEVEWEDITKSTSSSDGPAPIWQQTVQFEIPTLKISGEHCVKIRLFDQHPVWGLQWLGEARIPIECHRNYQQLERWIGLSSLYNPTLSFGYVQASPGYSYTRIYVLMKMEQMGVMNPVDSSSVDTLSKAIQRCLVVPYKISEIEAPEDAASLVMLLASLPVHYGPLTPRQALNLNKVDHYGRSALLAALLQGLGMQSYVLLGSSQTRKWASFVLTIGENSSVTLWDAENGDHYELQDNRCSLISVSRIINHQNIWENTQKSIAPVNLKYDPKTSKDWQVIISNAATSGSRTVQTVDLNIAQEKDDEEKDVTQEIEENLRENLTQWRTSLELPTIFNRHADSILREILTQTNDPSKSPLDKKDLRQLYRAYYTHGFIVNVRYTDLEDLSNFLLSTKTHAMTGPIEFALVCQVKKLVGKIRSIWLAVVILRNRT</sequence>
<dbReference type="InterPro" id="IPR056290">
    <property type="entry name" value="CEPT76/DRC7_peptidase-like_dom"/>
</dbReference>
<accession>A0A232EEL2</accession>
<dbReference type="PANTHER" id="PTHR20837">
    <property type="entry name" value="CENTROSOMAL PROTEIN-RELATED"/>
    <property type="match status" value="1"/>
</dbReference>
<dbReference type="OrthoDB" id="2162143at2759"/>
<dbReference type="InterPro" id="IPR000008">
    <property type="entry name" value="C2_dom"/>
</dbReference>
<comment type="caution">
    <text evidence="3">The sequence shown here is derived from an EMBL/GenBank/DDBJ whole genome shotgun (WGS) entry which is preliminary data.</text>
</comment>
<dbReference type="GO" id="GO:1904491">
    <property type="term" value="P:protein localization to ciliary transition zone"/>
    <property type="evidence" value="ECO:0007669"/>
    <property type="project" value="TreeGrafter"/>
</dbReference>
<dbReference type="GO" id="GO:0046983">
    <property type="term" value="F:protein dimerization activity"/>
    <property type="evidence" value="ECO:0007669"/>
    <property type="project" value="InterPro"/>
</dbReference>
<reference evidence="3 4" key="1">
    <citation type="journal article" date="2017" name="Curr. Biol.">
        <title>The Evolution of Venom by Co-option of Single-Copy Genes.</title>
        <authorList>
            <person name="Martinson E.O."/>
            <person name="Mrinalini"/>
            <person name="Kelkar Y.D."/>
            <person name="Chang C.H."/>
            <person name="Werren J.H."/>
        </authorList>
    </citation>
    <scope>NUCLEOTIDE SEQUENCE [LARGE SCALE GENOMIC DNA]</scope>
    <source>
        <strain evidence="3 4">Alberta</strain>
        <tissue evidence="3">Whole body</tissue>
    </source>
</reference>
<gene>
    <name evidence="3" type="ORF">TSAR_016870</name>
</gene>
<dbReference type="InterPro" id="IPR008906">
    <property type="entry name" value="HATC_C_dom"/>
</dbReference>
<feature type="compositionally biased region" description="Polar residues" evidence="1">
    <location>
        <begin position="582"/>
        <end position="591"/>
    </location>
</feature>
<dbReference type="GO" id="GO:0035869">
    <property type="term" value="C:ciliary transition zone"/>
    <property type="evidence" value="ECO:0007669"/>
    <property type="project" value="TreeGrafter"/>
</dbReference>
<dbReference type="Pfam" id="PF00168">
    <property type="entry name" value="C2"/>
    <property type="match status" value="1"/>
</dbReference>
<dbReference type="GO" id="GO:1905515">
    <property type="term" value="P:non-motile cilium assembly"/>
    <property type="evidence" value="ECO:0007669"/>
    <property type="project" value="TreeGrafter"/>
</dbReference>
<dbReference type="Pfam" id="PF05699">
    <property type="entry name" value="Dimer_Tnp_hAT"/>
    <property type="match status" value="1"/>
</dbReference>
<dbReference type="SUPFAM" id="SSF53098">
    <property type="entry name" value="Ribonuclease H-like"/>
    <property type="match status" value="1"/>
</dbReference>
<dbReference type="EMBL" id="NNAY01005326">
    <property type="protein sequence ID" value="OXU16752.1"/>
    <property type="molecule type" value="Genomic_DNA"/>
</dbReference>